<evidence type="ECO:0000313" key="2">
    <source>
        <dbReference type="EMBL" id="GEN89801.1"/>
    </source>
</evidence>
<evidence type="ECO:0000256" key="1">
    <source>
        <dbReference type="SAM" id="SignalP"/>
    </source>
</evidence>
<dbReference type="RefSeq" id="WP_147212673.1">
    <property type="nucleotide sequence ID" value="NZ_BJYM01000030.1"/>
</dbReference>
<protein>
    <recommendedName>
        <fullName evidence="4">Lipoprotein</fullName>
    </recommendedName>
</protein>
<comment type="caution">
    <text evidence="2">The sequence shown here is derived from an EMBL/GenBank/DDBJ whole genome shotgun (WGS) entry which is preliminary data.</text>
</comment>
<dbReference type="AlphaFoldDB" id="A0A511ZQT8"/>
<dbReference type="STRING" id="582851.GCA_900162665_04457"/>
<evidence type="ECO:0000313" key="3">
    <source>
        <dbReference type="Proteomes" id="UP000321558"/>
    </source>
</evidence>
<feature type="signal peptide" evidence="1">
    <location>
        <begin position="1"/>
        <end position="20"/>
    </location>
</feature>
<dbReference type="Proteomes" id="UP000321558">
    <property type="component" value="Unassembled WGS sequence"/>
</dbReference>
<reference evidence="2 3" key="1">
    <citation type="submission" date="2019-07" db="EMBL/GenBank/DDBJ databases">
        <title>Whole genome shotgun sequence of Oceanobacillus sojae NBRC 105379.</title>
        <authorList>
            <person name="Hosoyama A."/>
            <person name="Uohara A."/>
            <person name="Ohji S."/>
            <person name="Ichikawa N."/>
        </authorList>
    </citation>
    <scope>NUCLEOTIDE SEQUENCE [LARGE SCALE GENOMIC DNA]</scope>
    <source>
        <strain evidence="2 3">NBRC 105379</strain>
    </source>
</reference>
<dbReference type="EMBL" id="BJYM01000030">
    <property type="protein sequence ID" value="GEN89801.1"/>
    <property type="molecule type" value="Genomic_DNA"/>
</dbReference>
<gene>
    <name evidence="2" type="ORF">OSO01_45400</name>
</gene>
<name>A0A511ZQT8_9BACI</name>
<sequence length="180" mass="20338">MKKRLLFILLLLFLNACSQSDETNENKPTQVDPSVRMPENMPDDFDFSIQFGVGKNNEINTFEGTVTKDLIADGTATAEVTLTEEEMKAIYGKMKEINIVETKEFIPEPVNETMCNIEPHEDDKWEIIINGETITHSVSGAYCEPTDDTEQLIGLRNYVFSIIRGKEAYKELPESSGGYE</sequence>
<evidence type="ECO:0008006" key="4">
    <source>
        <dbReference type="Google" id="ProtNLM"/>
    </source>
</evidence>
<accession>A0A511ZQT8</accession>
<organism evidence="2 3">
    <name type="scientific">Oceanobacillus sojae</name>
    <dbReference type="NCBI Taxonomy" id="582851"/>
    <lineage>
        <taxon>Bacteria</taxon>
        <taxon>Bacillati</taxon>
        <taxon>Bacillota</taxon>
        <taxon>Bacilli</taxon>
        <taxon>Bacillales</taxon>
        <taxon>Bacillaceae</taxon>
        <taxon>Oceanobacillus</taxon>
    </lineage>
</organism>
<keyword evidence="3" id="KW-1185">Reference proteome</keyword>
<dbReference type="OrthoDB" id="1954789at2"/>
<proteinExistence type="predicted"/>
<feature type="chain" id="PRO_5022163254" description="Lipoprotein" evidence="1">
    <location>
        <begin position="21"/>
        <end position="180"/>
    </location>
</feature>
<keyword evidence="1" id="KW-0732">Signal</keyword>